<proteinExistence type="predicted"/>
<reference evidence="1 2" key="1">
    <citation type="submission" date="2016-10" db="EMBL/GenBank/DDBJ databases">
        <title>Rodentibacter gen. nov. and new species.</title>
        <authorList>
            <person name="Christensen H."/>
        </authorList>
    </citation>
    <scope>NUCLEOTIDE SEQUENCE [LARGE SCALE GENOMIC DNA]</scope>
    <source>
        <strain evidence="1 2">H1987082031</strain>
    </source>
</reference>
<evidence type="ECO:0000313" key="1">
    <source>
        <dbReference type="EMBL" id="OOF45596.1"/>
    </source>
</evidence>
<accession>A0A1V3ITZ3</accession>
<dbReference type="Proteomes" id="UP000189161">
    <property type="component" value="Unassembled WGS sequence"/>
</dbReference>
<gene>
    <name evidence="1" type="ORF">BKK52_12350</name>
</gene>
<name>A0A1V3ITZ3_9PAST</name>
<sequence>MKYFRLSYDTRQLSKKNIELINNIIITELGNAGFSVPEQTHITLDFPIPHTLAFEQHIFFEISENQCDEEKIMLFRKMAREYFELISLNVGISKMGTYDIYTDKEIYQRQVKLIVDNYLLATADYEDERYINDILDSNQFLKEWLNLQNGYHSK</sequence>
<evidence type="ECO:0000313" key="2">
    <source>
        <dbReference type="Proteomes" id="UP000189161"/>
    </source>
</evidence>
<organism evidence="1 2">
    <name type="scientific">Rodentibacter trehalosifermentans</name>
    <dbReference type="NCBI Taxonomy" id="1908263"/>
    <lineage>
        <taxon>Bacteria</taxon>
        <taxon>Pseudomonadati</taxon>
        <taxon>Pseudomonadota</taxon>
        <taxon>Gammaproteobacteria</taxon>
        <taxon>Pasteurellales</taxon>
        <taxon>Pasteurellaceae</taxon>
        <taxon>Rodentibacter</taxon>
    </lineage>
</organism>
<comment type="caution">
    <text evidence="1">The sequence shown here is derived from an EMBL/GenBank/DDBJ whole genome shotgun (WGS) entry which is preliminary data.</text>
</comment>
<dbReference type="RefSeq" id="WP_077478836.1">
    <property type="nucleotide sequence ID" value="NZ_MLHL01000092.1"/>
</dbReference>
<keyword evidence="2" id="KW-1185">Reference proteome</keyword>
<protein>
    <submittedName>
        <fullName evidence="1">Uncharacterized protein</fullName>
    </submittedName>
</protein>
<dbReference type="EMBL" id="MLHL01000092">
    <property type="protein sequence ID" value="OOF45596.1"/>
    <property type="molecule type" value="Genomic_DNA"/>
</dbReference>
<dbReference type="AlphaFoldDB" id="A0A1V3ITZ3"/>
<dbReference type="OrthoDB" id="9921851at2"/>